<evidence type="ECO:0000256" key="5">
    <source>
        <dbReference type="ARBA" id="ARBA00010185"/>
    </source>
</evidence>
<keyword evidence="21" id="KW-1185">Reference proteome</keyword>
<evidence type="ECO:0000256" key="16">
    <source>
        <dbReference type="ARBA" id="ARBA00023209"/>
    </source>
</evidence>
<evidence type="ECO:0000256" key="14">
    <source>
        <dbReference type="ARBA" id="ARBA00023098"/>
    </source>
</evidence>
<evidence type="ECO:0000256" key="19">
    <source>
        <dbReference type="SAM" id="Phobius"/>
    </source>
</evidence>
<evidence type="ECO:0000256" key="18">
    <source>
        <dbReference type="RuleBase" id="RU003938"/>
    </source>
</evidence>
<evidence type="ECO:0000256" key="10">
    <source>
        <dbReference type="ARBA" id="ARBA00022679"/>
    </source>
</evidence>
<evidence type="ECO:0000256" key="11">
    <source>
        <dbReference type="ARBA" id="ARBA00022692"/>
    </source>
</evidence>
<evidence type="ECO:0000256" key="2">
    <source>
        <dbReference type="ARBA" id="ARBA00004651"/>
    </source>
</evidence>
<evidence type="ECO:0000256" key="9">
    <source>
        <dbReference type="ARBA" id="ARBA00022516"/>
    </source>
</evidence>
<evidence type="ECO:0000256" key="15">
    <source>
        <dbReference type="ARBA" id="ARBA00023136"/>
    </source>
</evidence>
<reference evidence="20 21" key="1">
    <citation type="submission" date="2019-03" db="EMBL/GenBank/DDBJ databases">
        <title>Genome sequence of Lentibacillus salicampi ATCC BAA-719.</title>
        <authorList>
            <person name="Maclea K.S."/>
            <person name="Simoes Junior M."/>
        </authorList>
    </citation>
    <scope>NUCLEOTIDE SEQUENCE [LARGE SCALE GENOMIC DNA]</scope>
    <source>
        <strain evidence="20 21">ATCC BAA-719</strain>
    </source>
</reference>
<keyword evidence="11 18" id="KW-0812">Transmembrane</keyword>
<sequence>MKKRTLTAFLAFLIFIPVVVIGGVTFQLFVYLLASIALFELIRMRKIDKYYIMVILALLCLWLLLLPASSGLSFGFEKWEAFMIFVLLLLSYTVMVKNKFTFDDAGFVLLAITYVGMGFFYLMETRDGSAAAGLANIFYVLVVIWATDTGAYFCGRAFGKRKLWPEISPNKTVEGAVGGIILAVAVGVIFHVVFPFSYDMIIVIAVTVLVSAAGQIGDLVESAFKRHYGVKDSGNLLPGHGGILDRLDSLLFAVPLLHFINFFT</sequence>
<comment type="catalytic activity">
    <reaction evidence="1 18">
        <text>a 1,2-diacyl-sn-glycero-3-phosphate + CTP + H(+) = a CDP-1,2-diacyl-sn-glycerol + diphosphate</text>
        <dbReference type="Rhea" id="RHEA:16229"/>
        <dbReference type="ChEBI" id="CHEBI:15378"/>
        <dbReference type="ChEBI" id="CHEBI:33019"/>
        <dbReference type="ChEBI" id="CHEBI:37563"/>
        <dbReference type="ChEBI" id="CHEBI:58332"/>
        <dbReference type="ChEBI" id="CHEBI:58608"/>
        <dbReference type="EC" id="2.7.7.41"/>
    </reaction>
</comment>
<keyword evidence="15 19" id="KW-0472">Membrane</keyword>
<evidence type="ECO:0000256" key="7">
    <source>
        <dbReference type="ARBA" id="ARBA00019373"/>
    </source>
</evidence>
<feature type="transmembrane region" description="Helical" evidence="19">
    <location>
        <begin position="50"/>
        <end position="69"/>
    </location>
</feature>
<dbReference type="GO" id="GO:0005886">
    <property type="term" value="C:plasma membrane"/>
    <property type="evidence" value="ECO:0007669"/>
    <property type="project" value="UniProtKB-SubCell"/>
</dbReference>
<comment type="pathway">
    <text evidence="3 18">Phospholipid metabolism; CDP-diacylglycerol biosynthesis; CDP-diacylglycerol from sn-glycerol 3-phosphate: step 3/3.</text>
</comment>
<evidence type="ECO:0000256" key="8">
    <source>
        <dbReference type="ARBA" id="ARBA00022475"/>
    </source>
</evidence>
<evidence type="ECO:0000313" key="20">
    <source>
        <dbReference type="EMBL" id="TFJ94691.1"/>
    </source>
</evidence>
<evidence type="ECO:0000256" key="4">
    <source>
        <dbReference type="ARBA" id="ARBA00005189"/>
    </source>
</evidence>
<proteinExistence type="inferred from homology"/>
<evidence type="ECO:0000313" key="21">
    <source>
        <dbReference type="Proteomes" id="UP000298484"/>
    </source>
</evidence>
<accession>A0A4Y9AJX7</accession>
<keyword evidence="8" id="KW-1003">Cell membrane</keyword>
<feature type="transmembrane region" description="Helical" evidence="19">
    <location>
        <begin position="175"/>
        <end position="194"/>
    </location>
</feature>
<gene>
    <name evidence="20" type="ORF">E4U82_01905</name>
</gene>
<feature type="transmembrane region" description="Helical" evidence="19">
    <location>
        <begin position="200"/>
        <end position="220"/>
    </location>
</feature>
<comment type="pathway">
    <text evidence="4">Lipid metabolism.</text>
</comment>
<dbReference type="PANTHER" id="PTHR46382:SF1">
    <property type="entry name" value="PHOSPHATIDATE CYTIDYLYLTRANSFERASE"/>
    <property type="match status" value="1"/>
</dbReference>
<dbReference type="UniPathway" id="UPA00557">
    <property type="reaction ID" value="UER00614"/>
</dbReference>
<dbReference type="EMBL" id="SRHY01000001">
    <property type="protein sequence ID" value="TFJ94691.1"/>
    <property type="molecule type" value="Genomic_DNA"/>
</dbReference>
<dbReference type="Proteomes" id="UP000298484">
    <property type="component" value="Unassembled WGS sequence"/>
</dbReference>
<keyword evidence="14" id="KW-0443">Lipid metabolism</keyword>
<dbReference type="GO" id="GO:0016024">
    <property type="term" value="P:CDP-diacylglycerol biosynthetic process"/>
    <property type="evidence" value="ECO:0007669"/>
    <property type="project" value="UniProtKB-UniPathway"/>
</dbReference>
<dbReference type="EC" id="2.7.7.41" evidence="6 18"/>
<organism evidence="20 21">
    <name type="scientific">Lentibacillus salicampi</name>
    <dbReference type="NCBI Taxonomy" id="175306"/>
    <lineage>
        <taxon>Bacteria</taxon>
        <taxon>Bacillati</taxon>
        <taxon>Bacillota</taxon>
        <taxon>Bacilli</taxon>
        <taxon>Bacillales</taxon>
        <taxon>Bacillaceae</taxon>
        <taxon>Lentibacillus</taxon>
    </lineage>
</organism>
<keyword evidence="17" id="KW-1208">Phospholipid metabolism</keyword>
<evidence type="ECO:0000256" key="6">
    <source>
        <dbReference type="ARBA" id="ARBA00012487"/>
    </source>
</evidence>
<evidence type="ECO:0000256" key="12">
    <source>
        <dbReference type="ARBA" id="ARBA00022695"/>
    </source>
</evidence>
<dbReference type="PROSITE" id="PS01315">
    <property type="entry name" value="CDS"/>
    <property type="match status" value="1"/>
</dbReference>
<name>A0A4Y9AJX7_9BACI</name>
<dbReference type="PANTHER" id="PTHR46382">
    <property type="entry name" value="PHOSPHATIDATE CYTIDYLYLTRANSFERASE"/>
    <property type="match status" value="1"/>
</dbReference>
<comment type="similarity">
    <text evidence="5 18">Belongs to the CDS family.</text>
</comment>
<dbReference type="OrthoDB" id="9799199at2"/>
<feature type="transmembrane region" description="Helical" evidence="19">
    <location>
        <begin position="129"/>
        <end position="154"/>
    </location>
</feature>
<keyword evidence="16" id="KW-0594">Phospholipid biosynthesis</keyword>
<dbReference type="InterPro" id="IPR000374">
    <property type="entry name" value="PC_trans"/>
</dbReference>
<dbReference type="AlphaFoldDB" id="A0A4Y9AJX7"/>
<dbReference type="RefSeq" id="WP_135108335.1">
    <property type="nucleotide sequence ID" value="NZ_SRHY01000001.1"/>
</dbReference>
<comment type="caution">
    <text evidence="20">The sequence shown here is derived from an EMBL/GenBank/DDBJ whole genome shotgun (WGS) entry which is preliminary data.</text>
</comment>
<protein>
    <recommendedName>
        <fullName evidence="7 18">Phosphatidate cytidylyltransferase</fullName>
        <ecNumber evidence="6 18">2.7.7.41</ecNumber>
    </recommendedName>
</protein>
<dbReference type="GO" id="GO:0004605">
    <property type="term" value="F:phosphatidate cytidylyltransferase activity"/>
    <property type="evidence" value="ECO:0007669"/>
    <property type="project" value="UniProtKB-EC"/>
</dbReference>
<evidence type="ECO:0000256" key="13">
    <source>
        <dbReference type="ARBA" id="ARBA00022989"/>
    </source>
</evidence>
<dbReference type="Pfam" id="PF01148">
    <property type="entry name" value="CTP_transf_1"/>
    <property type="match status" value="1"/>
</dbReference>
<feature type="transmembrane region" description="Helical" evidence="19">
    <location>
        <begin position="105"/>
        <end position="123"/>
    </location>
</feature>
<keyword evidence="10 18" id="KW-0808">Transferase</keyword>
<keyword evidence="13 19" id="KW-1133">Transmembrane helix</keyword>
<evidence type="ECO:0000256" key="17">
    <source>
        <dbReference type="ARBA" id="ARBA00023264"/>
    </source>
</evidence>
<comment type="subcellular location">
    <subcellularLocation>
        <location evidence="2">Cell membrane</location>
        <topology evidence="2">Multi-pass membrane protein</topology>
    </subcellularLocation>
</comment>
<feature type="transmembrane region" description="Helical" evidence="19">
    <location>
        <begin position="6"/>
        <end position="38"/>
    </location>
</feature>
<keyword evidence="12 18" id="KW-0548">Nucleotidyltransferase</keyword>
<feature type="transmembrane region" description="Helical" evidence="19">
    <location>
        <begin position="81"/>
        <end position="98"/>
    </location>
</feature>
<evidence type="ECO:0000256" key="1">
    <source>
        <dbReference type="ARBA" id="ARBA00001698"/>
    </source>
</evidence>
<evidence type="ECO:0000256" key="3">
    <source>
        <dbReference type="ARBA" id="ARBA00005119"/>
    </source>
</evidence>
<keyword evidence="9" id="KW-0444">Lipid biosynthesis</keyword>